<dbReference type="InParanoid" id="A0A4Q1BSL5"/>
<feature type="compositionally biased region" description="Polar residues" evidence="13">
    <location>
        <begin position="1"/>
        <end position="16"/>
    </location>
</feature>
<dbReference type="OrthoDB" id="19740at2759"/>
<comment type="function">
    <text evidence="11">Component of the SWR1 complex which mediates the ATP-dependent exchange of histone H2A for the H2A variant HZT1 leading to transcriptional regulation of selected genes by chromatin remodeling. Component of the NuA4 histone acetyltransferase complex which is involved in transcriptional activation of selected genes principally by acetylation of nucleosomal histone H4 and H2A. The NuA4 complex is also involved in DNA repair.</text>
</comment>
<dbReference type="EMBL" id="SDIL01000012">
    <property type="protein sequence ID" value="RXK41024.1"/>
    <property type="molecule type" value="Genomic_DNA"/>
</dbReference>
<dbReference type="PANTHER" id="PTHR12855:SF10">
    <property type="entry name" value="DNA METHYLTRANSFERASE 1-ASSOCIATED PROTEIN 1"/>
    <property type="match status" value="1"/>
</dbReference>
<accession>A0A4Q1BSL5</accession>
<dbReference type="FunCoup" id="A0A4Q1BSL5">
    <property type="interactions" value="548"/>
</dbReference>
<dbReference type="InterPro" id="IPR001005">
    <property type="entry name" value="SANT/Myb"/>
</dbReference>
<keyword evidence="5" id="KW-0156">Chromatin regulator</keyword>
<feature type="region of interest" description="Disordered" evidence="13">
    <location>
        <begin position="1"/>
        <end position="31"/>
    </location>
</feature>
<evidence type="ECO:0000256" key="13">
    <source>
        <dbReference type="SAM" id="MobiDB-lite"/>
    </source>
</evidence>
<comment type="similarity">
    <text evidence="2">Belongs to the SWC4 family.</text>
</comment>
<keyword evidence="10" id="KW-0539">Nucleus</keyword>
<comment type="subunit">
    <text evidence="12">Component of the SWR1 chromatin-remodeling complex and of the NuA4 histone acetyltransferase complex.</text>
</comment>
<comment type="caution">
    <text evidence="15">The sequence shown here is derived from an EMBL/GenBank/DDBJ whole genome shotgun (WGS) entry which is preliminary data.</text>
</comment>
<evidence type="ECO:0000256" key="3">
    <source>
        <dbReference type="ARBA" id="ARBA00019132"/>
    </source>
</evidence>
<evidence type="ECO:0000256" key="5">
    <source>
        <dbReference type="ARBA" id="ARBA00022853"/>
    </source>
</evidence>
<dbReference type="GO" id="GO:0000812">
    <property type="term" value="C:Swr1 complex"/>
    <property type="evidence" value="ECO:0007669"/>
    <property type="project" value="TreeGrafter"/>
</dbReference>
<feature type="domain" description="Myb-like" evidence="14">
    <location>
        <begin position="132"/>
        <end position="191"/>
    </location>
</feature>
<keyword evidence="4" id="KW-0227">DNA damage</keyword>
<dbReference type="GO" id="GO:0006281">
    <property type="term" value="P:DNA repair"/>
    <property type="evidence" value="ECO:0007669"/>
    <property type="project" value="UniProtKB-KW"/>
</dbReference>
<dbReference type="Proteomes" id="UP000289152">
    <property type="component" value="Unassembled WGS sequence"/>
</dbReference>
<dbReference type="STRING" id="5217.A0A4Q1BSL5"/>
<dbReference type="InterPro" id="IPR027109">
    <property type="entry name" value="Swc4/Dmap1"/>
</dbReference>
<dbReference type="GO" id="GO:0000122">
    <property type="term" value="P:negative regulation of transcription by RNA polymerase II"/>
    <property type="evidence" value="ECO:0007669"/>
    <property type="project" value="TreeGrafter"/>
</dbReference>
<dbReference type="Pfam" id="PF16282">
    <property type="entry name" value="SANT_DAMP1_like"/>
    <property type="match status" value="1"/>
</dbReference>
<dbReference type="InterPro" id="IPR032563">
    <property type="entry name" value="DAMP1_SANT-like"/>
</dbReference>
<organism evidence="15 16">
    <name type="scientific">Tremella mesenterica</name>
    <name type="common">Jelly fungus</name>
    <dbReference type="NCBI Taxonomy" id="5217"/>
    <lineage>
        <taxon>Eukaryota</taxon>
        <taxon>Fungi</taxon>
        <taxon>Dikarya</taxon>
        <taxon>Basidiomycota</taxon>
        <taxon>Agaricomycotina</taxon>
        <taxon>Tremellomycetes</taxon>
        <taxon>Tremellales</taxon>
        <taxon>Tremellaceae</taxon>
        <taxon>Tremella</taxon>
    </lineage>
</organism>
<dbReference type="FunFam" id="1.10.10.60:FF:000501">
    <property type="entry name" value="Unplaced genomic scaffold supercont1.172, whole genome shotgun sequence"/>
    <property type="match status" value="1"/>
</dbReference>
<evidence type="ECO:0000256" key="10">
    <source>
        <dbReference type="ARBA" id="ARBA00023242"/>
    </source>
</evidence>
<protein>
    <recommendedName>
        <fullName evidence="3">SWR1-complex protein 4</fullName>
    </recommendedName>
</protein>
<evidence type="ECO:0000256" key="4">
    <source>
        <dbReference type="ARBA" id="ARBA00022763"/>
    </source>
</evidence>
<name>A0A4Q1BSL5_TREME</name>
<keyword evidence="16" id="KW-1185">Reference proteome</keyword>
<keyword evidence="9" id="KW-0234">DNA repair</keyword>
<dbReference type="VEuPathDB" id="FungiDB:TREMEDRAFT_36276"/>
<gene>
    <name evidence="15" type="ORF">M231_01655</name>
</gene>
<dbReference type="GO" id="GO:0006338">
    <property type="term" value="P:chromatin remodeling"/>
    <property type="evidence" value="ECO:0007669"/>
    <property type="project" value="InterPro"/>
</dbReference>
<feature type="region of interest" description="Disordered" evidence="13">
    <location>
        <begin position="279"/>
        <end position="319"/>
    </location>
</feature>
<comment type="subcellular location">
    <subcellularLocation>
        <location evidence="1">Nucleus</location>
    </subcellularLocation>
</comment>
<dbReference type="AlphaFoldDB" id="A0A4Q1BSL5"/>
<evidence type="ECO:0000256" key="6">
    <source>
        <dbReference type="ARBA" id="ARBA00023015"/>
    </source>
</evidence>
<feature type="compositionally biased region" description="Polar residues" evidence="13">
    <location>
        <begin position="329"/>
        <end position="342"/>
    </location>
</feature>
<keyword evidence="8" id="KW-0804">Transcription</keyword>
<evidence type="ECO:0000259" key="14">
    <source>
        <dbReference type="SMART" id="SM00717"/>
    </source>
</evidence>
<dbReference type="SMART" id="SM00717">
    <property type="entry name" value="SANT"/>
    <property type="match status" value="1"/>
</dbReference>
<evidence type="ECO:0000256" key="1">
    <source>
        <dbReference type="ARBA" id="ARBA00004123"/>
    </source>
</evidence>
<evidence type="ECO:0000256" key="8">
    <source>
        <dbReference type="ARBA" id="ARBA00023163"/>
    </source>
</evidence>
<evidence type="ECO:0000256" key="9">
    <source>
        <dbReference type="ARBA" id="ARBA00023204"/>
    </source>
</evidence>
<evidence type="ECO:0000256" key="12">
    <source>
        <dbReference type="ARBA" id="ARBA00038745"/>
    </source>
</evidence>
<keyword evidence="6" id="KW-0805">Transcription regulation</keyword>
<keyword evidence="7" id="KW-0010">Activator</keyword>
<feature type="region of interest" description="Disordered" evidence="13">
    <location>
        <begin position="326"/>
        <end position="345"/>
    </location>
</feature>
<sequence length="447" mass="50640">MTSQDVRSILNLSQSRDAPHVAARKPINAPKKPEGLSRELYALIGDNAPSLAEAQASLAAVKYRNRPKANTVVSKWQQATFTPASREPSLRLKHWIKADVQDDPVVSYFGQFNHSGPSVMEYSQYEYDQFLSDPSWTPHETAYLFDLLRAYDLRFVVIADRYEYSGSKDDGSPAKRSIEDIKERYYSICRRLVRSRTATDLRSQQQQLETYSFDKSREIRRKQYASELFHLTAREIAEEEALYVEVKRMEQVQKRYRSDRDQLLRSIIGVESGLVNVDHETADGGLPFDRKRKRRPEGAEGGEDSVNQDGKKSKATAHDGVRCIYRVSNPESNPGSTPSATKHATHNPVFLRSTKLPVPKANATIRITEILTELGVSTQKLVMPTRTNIEMLEAVFNAAAGVIEMKRQVDRVEQELRTLRAQKEGFVPPPENVRRAVSRLIGKGTSD</sequence>
<proteinExistence type="inferred from homology"/>
<feature type="compositionally biased region" description="Basic and acidic residues" evidence="13">
    <location>
        <begin position="309"/>
        <end position="319"/>
    </location>
</feature>
<dbReference type="Gene3D" id="1.10.10.60">
    <property type="entry name" value="Homeodomain-like"/>
    <property type="match status" value="1"/>
</dbReference>
<dbReference type="GO" id="GO:0003714">
    <property type="term" value="F:transcription corepressor activity"/>
    <property type="evidence" value="ECO:0007669"/>
    <property type="project" value="TreeGrafter"/>
</dbReference>
<evidence type="ECO:0000256" key="11">
    <source>
        <dbReference type="ARBA" id="ARBA00025264"/>
    </source>
</evidence>
<evidence type="ECO:0000313" key="15">
    <source>
        <dbReference type="EMBL" id="RXK41024.1"/>
    </source>
</evidence>
<evidence type="ECO:0000313" key="16">
    <source>
        <dbReference type="Proteomes" id="UP000289152"/>
    </source>
</evidence>
<reference evidence="15 16" key="1">
    <citation type="submission" date="2016-06" db="EMBL/GenBank/DDBJ databases">
        <title>Evolution of pathogenesis and genome organization in the Tremellales.</title>
        <authorList>
            <person name="Cuomo C."/>
            <person name="Litvintseva A."/>
            <person name="Heitman J."/>
            <person name="Chen Y."/>
            <person name="Sun S."/>
            <person name="Springer D."/>
            <person name="Dromer F."/>
            <person name="Young S."/>
            <person name="Zeng Q."/>
            <person name="Chapman S."/>
            <person name="Gujja S."/>
            <person name="Saif S."/>
            <person name="Birren B."/>
        </authorList>
    </citation>
    <scope>NUCLEOTIDE SEQUENCE [LARGE SCALE GENOMIC DNA]</scope>
    <source>
        <strain evidence="15 16">ATCC 28783</strain>
    </source>
</reference>
<dbReference type="PANTHER" id="PTHR12855">
    <property type="entry name" value="DNA METHYLTRANSFERASE 1-ASSOCIATED PROTEIN 1 FAMILY MEMBER"/>
    <property type="match status" value="1"/>
</dbReference>
<dbReference type="GO" id="GO:0035267">
    <property type="term" value="C:NuA4 histone acetyltransferase complex"/>
    <property type="evidence" value="ECO:0007669"/>
    <property type="project" value="InterPro"/>
</dbReference>
<evidence type="ECO:0000256" key="2">
    <source>
        <dbReference type="ARBA" id="ARBA00006918"/>
    </source>
</evidence>
<evidence type="ECO:0000256" key="7">
    <source>
        <dbReference type="ARBA" id="ARBA00023159"/>
    </source>
</evidence>